<keyword evidence="3" id="KW-0285">Flavoprotein</keyword>
<dbReference type="SUPFAM" id="SSF51905">
    <property type="entry name" value="FAD/NAD(P)-binding domain"/>
    <property type="match status" value="1"/>
</dbReference>
<reference evidence="9" key="1">
    <citation type="submission" date="2021-03" db="EMBL/GenBank/DDBJ databases">
        <title>Revisited historic fungal species revealed as producer of novel bioactive compounds through whole genome sequencing and comparative genomics.</title>
        <authorList>
            <person name="Vignolle G.A."/>
            <person name="Hochenegger N."/>
            <person name="Mach R.L."/>
            <person name="Mach-Aigner A.R."/>
            <person name="Javad Rahimi M."/>
            <person name="Salim K.A."/>
            <person name="Chan C.M."/>
            <person name="Lim L.B.L."/>
            <person name="Cai F."/>
            <person name="Druzhinina I.S."/>
            <person name="U'Ren J.M."/>
            <person name="Derntl C."/>
        </authorList>
    </citation>
    <scope>NUCLEOTIDE SEQUENCE</scope>
    <source>
        <strain evidence="9">TUCIM 5799</strain>
    </source>
</reference>
<dbReference type="PANTHER" id="PTHR11552:SF201">
    <property type="entry name" value="GLUCOSE-METHANOL-CHOLINE OXIDOREDUCTASE N-TERMINAL DOMAIN-CONTAINING PROTEIN"/>
    <property type="match status" value="1"/>
</dbReference>
<dbReference type="Pfam" id="PF00732">
    <property type="entry name" value="GMC_oxred_N"/>
    <property type="match status" value="1"/>
</dbReference>
<dbReference type="OrthoDB" id="269227at2759"/>
<dbReference type="Pfam" id="PF05199">
    <property type="entry name" value="GMC_oxred_C"/>
    <property type="match status" value="1"/>
</dbReference>
<dbReference type="GO" id="GO:0016614">
    <property type="term" value="F:oxidoreductase activity, acting on CH-OH group of donors"/>
    <property type="evidence" value="ECO:0007669"/>
    <property type="project" value="InterPro"/>
</dbReference>
<keyword evidence="4 6" id="KW-0274">FAD</keyword>
<dbReference type="AlphaFoldDB" id="A0A9Q0AM61"/>
<comment type="similarity">
    <text evidence="2">Belongs to the GMC oxidoreductase family.</text>
</comment>
<evidence type="ECO:0000256" key="2">
    <source>
        <dbReference type="ARBA" id="ARBA00010790"/>
    </source>
</evidence>
<dbReference type="GO" id="GO:0050660">
    <property type="term" value="F:flavin adenine dinucleotide binding"/>
    <property type="evidence" value="ECO:0007669"/>
    <property type="project" value="InterPro"/>
</dbReference>
<feature type="signal peptide" evidence="7">
    <location>
        <begin position="1"/>
        <end position="19"/>
    </location>
</feature>
<evidence type="ECO:0000256" key="4">
    <source>
        <dbReference type="ARBA" id="ARBA00022827"/>
    </source>
</evidence>
<evidence type="ECO:0000256" key="5">
    <source>
        <dbReference type="ARBA" id="ARBA00023002"/>
    </source>
</evidence>
<dbReference type="PROSITE" id="PS00624">
    <property type="entry name" value="GMC_OXRED_2"/>
    <property type="match status" value="1"/>
</dbReference>
<dbReference type="Gene3D" id="3.30.560.10">
    <property type="entry name" value="Glucose Oxidase, domain 3"/>
    <property type="match status" value="1"/>
</dbReference>
<organism evidence="9 10">
    <name type="scientific">Neoarthrinium moseri</name>
    <dbReference type="NCBI Taxonomy" id="1658444"/>
    <lineage>
        <taxon>Eukaryota</taxon>
        <taxon>Fungi</taxon>
        <taxon>Dikarya</taxon>
        <taxon>Ascomycota</taxon>
        <taxon>Pezizomycotina</taxon>
        <taxon>Sordariomycetes</taxon>
        <taxon>Xylariomycetidae</taxon>
        <taxon>Amphisphaeriales</taxon>
        <taxon>Apiosporaceae</taxon>
        <taxon>Neoarthrinium</taxon>
    </lineage>
</organism>
<sequence>MMFKSSIYLTAAFAGSALATGNSSAYDYIVVGGGTAGLVIAGRLANNTDYTVLVIEAGPSVYDDPRVTAPDGFPAGTNLDWLYHTTAQEYTGTSGQVQYISSGKALGGTSAINGMAYTRSSAAQIDAWEALGNEGWNWETLYASTKIGETFHAPDPTQASVGKVVYDADYHGFDGPLTTGWRSSSNKEGLLFPIFAKSFSELGVETVPDVNGGAPMGFSNPPFTVNVDANMRQDAARAYYWPVLQNKQNLKALVNTTVERITWASGSTSTTDVTASGVVVTLADGTMQSINANREVIVSAGAVKSPALLEVSGVGNPDLLSSLGITPVVSLPGVGENLQEQTSTSLSFNITTNITDSAYFFTWTSASQLGLGNLSAEVKANLSSYASIQAKAYNYSVSAEALEKIFAVQHDLIFNDKIPAGVMGSGTSGSDGSALATRAWSLSPFSRGSIHITSSSLNDVAINPRYFMLDVDVQMFAAAVRKVREVYGTEGLAGIVGAETSPGLDVVPSNDDWVEYLSSTFNSNCHLVGTCAMLPKDLGGVVDSSAKVYGTTNLRVIDASIIPFEPSGPPTATIYGVAEKLAAIMLAEL</sequence>
<dbReference type="PIRSF" id="PIRSF000137">
    <property type="entry name" value="Alcohol_oxidase"/>
    <property type="match status" value="1"/>
</dbReference>
<feature type="binding site" evidence="6">
    <location>
        <position position="258"/>
    </location>
    <ligand>
        <name>FAD</name>
        <dbReference type="ChEBI" id="CHEBI:57692"/>
    </ligand>
</feature>
<name>A0A9Q0AM61_9PEZI</name>
<dbReference type="InterPro" id="IPR012132">
    <property type="entry name" value="GMC_OxRdtase"/>
</dbReference>
<dbReference type="Gene3D" id="4.10.450.10">
    <property type="entry name" value="Glucose Oxidase, domain 2"/>
    <property type="match status" value="1"/>
</dbReference>
<evidence type="ECO:0000259" key="8">
    <source>
        <dbReference type="PROSITE" id="PS00624"/>
    </source>
</evidence>
<dbReference type="Proteomes" id="UP000829685">
    <property type="component" value="Unassembled WGS sequence"/>
</dbReference>
<protein>
    <recommendedName>
        <fullName evidence="8">Glucose-methanol-choline oxidoreductase N-terminal domain-containing protein</fullName>
    </recommendedName>
</protein>
<evidence type="ECO:0000313" key="10">
    <source>
        <dbReference type="Proteomes" id="UP000829685"/>
    </source>
</evidence>
<feature type="chain" id="PRO_5040137083" description="Glucose-methanol-choline oxidoreductase N-terminal domain-containing protein" evidence="7">
    <location>
        <begin position="20"/>
        <end position="589"/>
    </location>
</feature>
<evidence type="ECO:0000256" key="3">
    <source>
        <dbReference type="ARBA" id="ARBA00022630"/>
    </source>
</evidence>
<feature type="domain" description="Glucose-methanol-choline oxidoreductase N-terminal" evidence="8">
    <location>
        <begin position="301"/>
        <end position="315"/>
    </location>
</feature>
<dbReference type="EMBL" id="JAFIMR010000032">
    <property type="protein sequence ID" value="KAI1860234.1"/>
    <property type="molecule type" value="Genomic_DNA"/>
</dbReference>
<comment type="cofactor">
    <cofactor evidence="1 6">
        <name>FAD</name>
        <dbReference type="ChEBI" id="CHEBI:57692"/>
    </cofactor>
</comment>
<evidence type="ECO:0000256" key="1">
    <source>
        <dbReference type="ARBA" id="ARBA00001974"/>
    </source>
</evidence>
<proteinExistence type="inferred from homology"/>
<dbReference type="InterPro" id="IPR007867">
    <property type="entry name" value="GMC_OxRtase_C"/>
</dbReference>
<keyword evidence="10" id="KW-1185">Reference proteome</keyword>
<dbReference type="PANTHER" id="PTHR11552">
    <property type="entry name" value="GLUCOSE-METHANOL-CHOLINE GMC OXIDOREDUCTASE"/>
    <property type="match status" value="1"/>
</dbReference>
<evidence type="ECO:0000313" key="9">
    <source>
        <dbReference type="EMBL" id="KAI1860234.1"/>
    </source>
</evidence>
<dbReference type="SUPFAM" id="SSF54373">
    <property type="entry name" value="FAD-linked reductases, C-terminal domain"/>
    <property type="match status" value="1"/>
</dbReference>
<comment type="caution">
    <text evidence="9">The sequence shown here is derived from an EMBL/GenBank/DDBJ whole genome shotgun (WGS) entry which is preliminary data.</text>
</comment>
<keyword evidence="5" id="KW-0560">Oxidoreductase</keyword>
<dbReference type="InterPro" id="IPR036188">
    <property type="entry name" value="FAD/NAD-bd_sf"/>
</dbReference>
<accession>A0A9Q0AM61</accession>
<dbReference type="Gene3D" id="3.50.50.60">
    <property type="entry name" value="FAD/NAD(P)-binding domain"/>
    <property type="match status" value="1"/>
</dbReference>
<evidence type="ECO:0000256" key="7">
    <source>
        <dbReference type="SAM" id="SignalP"/>
    </source>
</evidence>
<evidence type="ECO:0000256" key="6">
    <source>
        <dbReference type="PIRSR" id="PIRSR000137-2"/>
    </source>
</evidence>
<dbReference type="InterPro" id="IPR000172">
    <property type="entry name" value="GMC_OxRdtase_N"/>
</dbReference>
<dbReference type="InterPro" id="IPR027424">
    <property type="entry name" value="Glucose_Oxidase_domain_2"/>
</dbReference>
<gene>
    <name evidence="9" type="ORF">JX265_010158</name>
</gene>
<keyword evidence="7" id="KW-0732">Signal</keyword>
<feature type="binding site" evidence="6">
    <location>
        <position position="109"/>
    </location>
    <ligand>
        <name>FAD</name>
        <dbReference type="ChEBI" id="CHEBI:57692"/>
    </ligand>
</feature>